<sequence length="112" mass="12553">MKKFLILLILIVLCFSKAGDCTNAYCGAQLKACKNGGNCDQTAAKCANQFKQYVHRAQKSGQYKGTEAGYQDFTYCMSTNQAAKSLNSCSRQYCNKVLYEESIRIDEIIQSY</sequence>
<evidence type="ECO:0000313" key="3">
    <source>
        <dbReference type="Proteomes" id="UP000688137"/>
    </source>
</evidence>
<protein>
    <submittedName>
        <fullName evidence="2">Uncharacterized protein</fullName>
    </submittedName>
</protein>
<comment type="caution">
    <text evidence="2">The sequence shown here is derived from an EMBL/GenBank/DDBJ whole genome shotgun (WGS) entry which is preliminary data.</text>
</comment>
<dbReference type="OMA" id="FSKAGDC"/>
<gene>
    <name evidence="2" type="ORF">PPRIM_AZ9-3.1.T0960061</name>
</gene>
<keyword evidence="1" id="KW-0732">Signal</keyword>
<dbReference type="EMBL" id="CAJJDM010000099">
    <property type="protein sequence ID" value="CAD8094520.1"/>
    <property type="molecule type" value="Genomic_DNA"/>
</dbReference>
<evidence type="ECO:0000313" key="2">
    <source>
        <dbReference type="EMBL" id="CAD8094520.1"/>
    </source>
</evidence>
<accession>A0A8S1NRG1</accession>
<reference evidence="2" key="1">
    <citation type="submission" date="2021-01" db="EMBL/GenBank/DDBJ databases">
        <authorList>
            <consortium name="Genoscope - CEA"/>
            <person name="William W."/>
        </authorList>
    </citation>
    <scope>NUCLEOTIDE SEQUENCE</scope>
</reference>
<keyword evidence="3" id="KW-1185">Reference proteome</keyword>
<dbReference type="Proteomes" id="UP000688137">
    <property type="component" value="Unassembled WGS sequence"/>
</dbReference>
<organism evidence="2 3">
    <name type="scientific">Paramecium primaurelia</name>
    <dbReference type="NCBI Taxonomy" id="5886"/>
    <lineage>
        <taxon>Eukaryota</taxon>
        <taxon>Sar</taxon>
        <taxon>Alveolata</taxon>
        <taxon>Ciliophora</taxon>
        <taxon>Intramacronucleata</taxon>
        <taxon>Oligohymenophorea</taxon>
        <taxon>Peniculida</taxon>
        <taxon>Parameciidae</taxon>
        <taxon>Paramecium</taxon>
    </lineage>
</organism>
<dbReference type="AlphaFoldDB" id="A0A8S1NRG1"/>
<feature type="signal peptide" evidence="1">
    <location>
        <begin position="1"/>
        <end position="21"/>
    </location>
</feature>
<feature type="chain" id="PRO_5035793134" evidence="1">
    <location>
        <begin position="22"/>
        <end position="112"/>
    </location>
</feature>
<proteinExistence type="predicted"/>
<name>A0A8S1NRG1_PARPR</name>
<evidence type="ECO:0000256" key="1">
    <source>
        <dbReference type="SAM" id="SignalP"/>
    </source>
</evidence>